<dbReference type="AlphaFoldDB" id="A0AAD1S1T7"/>
<sequence>MTAYQPIPLATPMDVMSRIIPTLDQKRWLEHDIKHIEQLYDGWEIMQFPALQTMYNLPSRILFPYLQLKSCLEHTRPQTLHDEPHQKLSTFEKICTNALPPK</sequence>
<feature type="non-terminal residue" evidence="1">
    <location>
        <position position="102"/>
    </location>
</feature>
<keyword evidence="2" id="KW-1185">Reference proteome</keyword>
<proteinExistence type="predicted"/>
<organism evidence="1 2">
    <name type="scientific">Pelobates cultripes</name>
    <name type="common">Western spadefoot toad</name>
    <dbReference type="NCBI Taxonomy" id="61616"/>
    <lineage>
        <taxon>Eukaryota</taxon>
        <taxon>Metazoa</taxon>
        <taxon>Chordata</taxon>
        <taxon>Craniata</taxon>
        <taxon>Vertebrata</taxon>
        <taxon>Euteleostomi</taxon>
        <taxon>Amphibia</taxon>
        <taxon>Batrachia</taxon>
        <taxon>Anura</taxon>
        <taxon>Pelobatoidea</taxon>
        <taxon>Pelobatidae</taxon>
        <taxon>Pelobates</taxon>
    </lineage>
</organism>
<dbReference type="Proteomes" id="UP001295444">
    <property type="component" value="Chromosome 04"/>
</dbReference>
<accession>A0AAD1S1T7</accession>
<name>A0AAD1S1T7_PELCU</name>
<gene>
    <name evidence="1" type="ORF">PECUL_23A025677</name>
</gene>
<dbReference type="EMBL" id="OW240915">
    <property type="protein sequence ID" value="CAH2286080.1"/>
    <property type="molecule type" value="Genomic_DNA"/>
</dbReference>
<protein>
    <submittedName>
        <fullName evidence="1">Uncharacterized protein</fullName>
    </submittedName>
</protein>
<evidence type="ECO:0000313" key="1">
    <source>
        <dbReference type="EMBL" id="CAH2286080.1"/>
    </source>
</evidence>
<reference evidence="1" key="1">
    <citation type="submission" date="2022-03" db="EMBL/GenBank/DDBJ databases">
        <authorList>
            <person name="Alioto T."/>
            <person name="Alioto T."/>
            <person name="Gomez Garrido J."/>
        </authorList>
    </citation>
    <scope>NUCLEOTIDE SEQUENCE</scope>
</reference>
<evidence type="ECO:0000313" key="2">
    <source>
        <dbReference type="Proteomes" id="UP001295444"/>
    </source>
</evidence>